<reference evidence="1" key="1">
    <citation type="submission" date="2021-01" db="EMBL/GenBank/DDBJ databases">
        <authorList>
            <consortium name="Genoscope - CEA"/>
            <person name="William W."/>
        </authorList>
    </citation>
    <scope>NUCLEOTIDE SEQUENCE</scope>
</reference>
<protein>
    <submittedName>
        <fullName evidence="1">Uncharacterized protein</fullName>
    </submittedName>
</protein>
<evidence type="ECO:0000313" key="2">
    <source>
        <dbReference type="Proteomes" id="UP000692954"/>
    </source>
</evidence>
<comment type="caution">
    <text evidence="1">The sequence shown here is derived from an EMBL/GenBank/DDBJ whole genome shotgun (WGS) entry which is preliminary data.</text>
</comment>
<organism evidence="1 2">
    <name type="scientific">Paramecium sonneborni</name>
    <dbReference type="NCBI Taxonomy" id="65129"/>
    <lineage>
        <taxon>Eukaryota</taxon>
        <taxon>Sar</taxon>
        <taxon>Alveolata</taxon>
        <taxon>Ciliophora</taxon>
        <taxon>Intramacronucleata</taxon>
        <taxon>Oligohymenophorea</taxon>
        <taxon>Peniculida</taxon>
        <taxon>Parameciidae</taxon>
        <taxon>Paramecium</taxon>
    </lineage>
</organism>
<accession>A0A8S1RAC0</accession>
<dbReference type="AlphaFoldDB" id="A0A8S1RAC0"/>
<gene>
    <name evidence="1" type="ORF">PSON_ATCC_30995.1.T1570006</name>
</gene>
<sequence length="199" mass="23932">MMTNSYYTVDGLLNNSQNAMKFIEEDYLKNNQQSLFIIQNIYDKQTVNFQFDTYIPHYQKTFKGIRATAYQLLSIQDELIKNIKLELKKIRFACKFHFQATLKIYLLDQKLYNLESNNQNKSLKQDQIQSFKRQYFGDKRITQDYYKCLEIKIKICGRNNLELLQEILYFFGREKQILDRISLTCSFVRVEDVSCLIWI</sequence>
<proteinExistence type="predicted"/>
<dbReference type="EMBL" id="CAJJDN010000157">
    <property type="protein sequence ID" value="CAD8125171.1"/>
    <property type="molecule type" value="Genomic_DNA"/>
</dbReference>
<name>A0A8S1RAC0_9CILI</name>
<keyword evidence="2" id="KW-1185">Reference proteome</keyword>
<dbReference type="Proteomes" id="UP000692954">
    <property type="component" value="Unassembled WGS sequence"/>
</dbReference>
<evidence type="ECO:0000313" key="1">
    <source>
        <dbReference type="EMBL" id="CAD8125171.1"/>
    </source>
</evidence>